<organism evidence="1 2">
    <name type="scientific">Maribellus luteus</name>
    <dbReference type="NCBI Taxonomy" id="2305463"/>
    <lineage>
        <taxon>Bacteria</taxon>
        <taxon>Pseudomonadati</taxon>
        <taxon>Bacteroidota</taxon>
        <taxon>Bacteroidia</taxon>
        <taxon>Marinilabiliales</taxon>
        <taxon>Prolixibacteraceae</taxon>
        <taxon>Maribellus</taxon>
    </lineage>
</organism>
<dbReference type="Pfam" id="PF19867">
    <property type="entry name" value="DUF6340"/>
    <property type="match status" value="1"/>
</dbReference>
<protein>
    <submittedName>
        <fullName evidence="1">Uncharacterized protein</fullName>
    </submittedName>
</protein>
<proteinExistence type="predicted"/>
<dbReference type="AlphaFoldDB" id="A0A399SRL9"/>
<name>A0A399SRL9_9BACT</name>
<keyword evidence="2" id="KW-1185">Reference proteome</keyword>
<comment type="caution">
    <text evidence="1">The sequence shown here is derived from an EMBL/GenBank/DDBJ whole genome shotgun (WGS) entry which is preliminary data.</text>
</comment>
<dbReference type="InterPro" id="IPR045921">
    <property type="entry name" value="DUF6340"/>
</dbReference>
<reference evidence="1 2" key="1">
    <citation type="submission" date="2018-08" db="EMBL/GenBank/DDBJ databases">
        <title>Pallidiluteibacterium maritimus gen. nov., sp. nov., isolated from coastal sediment.</title>
        <authorList>
            <person name="Zhou L.Y."/>
        </authorList>
    </citation>
    <scope>NUCLEOTIDE SEQUENCE [LARGE SCALE GENOMIC DNA]</scope>
    <source>
        <strain evidence="1 2">XSD2</strain>
    </source>
</reference>
<evidence type="ECO:0000313" key="2">
    <source>
        <dbReference type="Proteomes" id="UP000265926"/>
    </source>
</evidence>
<accession>A0A399SRL9</accession>
<dbReference type="Proteomes" id="UP000265926">
    <property type="component" value="Unassembled WGS sequence"/>
</dbReference>
<evidence type="ECO:0000313" key="1">
    <source>
        <dbReference type="EMBL" id="RIJ46716.1"/>
    </source>
</evidence>
<sequence length="375" mass="43454">MVKIEVIQPSEIILPSEYRKLAVRYNNTNIAFNQELINYNVLGKAVSDTSNLDSVASRIYYEYFLAALRDQDFLDTIIELRAADYSETSIKDTLSFSHASEIDTSDYDSYVGVVNSYVLSQYLKMYPTATKNKTSEKILDTEFGLYTAAELKAIADSTGADFLLSLDHFYTRNEIDTNEIFAERYYIATELAEVNALWNIYDLNKNLFHYHYLHKNPITWEGECILPEKALKVVPPRRDAVLNSADISGTEFAHMLIPHWMEVERMYYKSGHVDLKQTNELIKDGQWLEAAKHWKKNISNPNKRIAAKCMFNMALVCEMQNDIEAAIDWVVQSYHVFKEKDEMHAYNCKSYLNILAARKLDFKILDKQMQLVEQQ</sequence>
<dbReference type="EMBL" id="QWGR01000012">
    <property type="protein sequence ID" value="RIJ46716.1"/>
    <property type="molecule type" value="Genomic_DNA"/>
</dbReference>
<gene>
    <name evidence="1" type="ORF">D1614_17455</name>
</gene>